<dbReference type="Pfam" id="PF07687">
    <property type="entry name" value="M20_dimer"/>
    <property type="match status" value="1"/>
</dbReference>
<feature type="domain" description="Peptidase M20 dimerisation" evidence="12">
    <location>
        <begin position="201"/>
        <end position="310"/>
    </location>
</feature>
<evidence type="ECO:0000256" key="5">
    <source>
        <dbReference type="ARBA" id="ARBA00011921"/>
    </source>
</evidence>
<evidence type="ECO:0000256" key="11">
    <source>
        <dbReference type="ARBA" id="ARBA00051301"/>
    </source>
</evidence>
<dbReference type="EC" id="3.5.1.18" evidence="5"/>
<gene>
    <name evidence="13" type="ORF">Q75_08095</name>
</gene>
<dbReference type="InterPro" id="IPR050072">
    <property type="entry name" value="Peptidase_M20A"/>
</dbReference>
<dbReference type="Gene3D" id="3.30.70.360">
    <property type="match status" value="1"/>
</dbReference>
<evidence type="ECO:0000259" key="12">
    <source>
        <dbReference type="Pfam" id="PF07687"/>
    </source>
</evidence>
<dbReference type="InterPro" id="IPR001261">
    <property type="entry name" value="ArgE/DapE_CS"/>
</dbReference>
<dbReference type="InterPro" id="IPR011650">
    <property type="entry name" value="Peptidase_M20_dimer"/>
</dbReference>
<evidence type="ECO:0000256" key="1">
    <source>
        <dbReference type="ARBA" id="ARBA00001941"/>
    </source>
</evidence>
<evidence type="ECO:0000256" key="8">
    <source>
        <dbReference type="ARBA" id="ARBA00022801"/>
    </source>
</evidence>
<dbReference type="OrthoDB" id="9792335at2"/>
<organism evidence="13 14">
    <name type="scientific">Bacillus coahuilensis p1.1.43</name>
    <dbReference type="NCBI Taxonomy" id="1150625"/>
    <lineage>
        <taxon>Bacteria</taxon>
        <taxon>Bacillati</taxon>
        <taxon>Bacillota</taxon>
        <taxon>Bacilli</taxon>
        <taxon>Bacillales</taxon>
        <taxon>Bacillaceae</taxon>
        <taxon>Bacillus</taxon>
    </lineage>
</organism>
<comment type="catalytic activity">
    <reaction evidence="11">
        <text>N-succinyl-(2S,6S)-2,6-diaminopimelate + H2O = (2S,6S)-2,6-diaminopimelate + succinate</text>
        <dbReference type="Rhea" id="RHEA:22608"/>
        <dbReference type="ChEBI" id="CHEBI:15377"/>
        <dbReference type="ChEBI" id="CHEBI:30031"/>
        <dbReference type="ChEBI" id="CHEBI:57609"/>
        <dbReference type="ChEBI" id="CHEBI:58087"/>
        <dbReference type="EC" id="3.5.1.18"/>
    </reaction>
</comment>
<proteinExistence type="inferred from homology"/>
<name>A0A147K8F3_9BACI</name>
<dbReference type="UniPathway" id="UPA00034">
    <property type="reaction ID" value="UER00021"/>
</dbReference>
<dbReference type="NCBIfam" id="NF005373">
    <property type="entry name" value="PRK06915.1"/>
    <property type="match status" value="1"/>
</dbReference>
<keyword evidence="9" id="KW-0862">Zinc</keyword>
<dbReference type="AlphaFoldDB" id="A0A147K8F3"/>
<dbReference type="GO" id="GO:0009089">
    <property type="term" value="P:lysine biosynthetic process via diaminopimelate"/>
    <property type="evidence" value="ECO:0007669"/>
    <property type="project" value="UniProtKB-UniPathway"/>
</dbReference>
<dbReference type="PATRIC" id="fig|1150625.3.peg.1713"/>
<dbReference type="SUPFAM" id="SSF55031">
    <property type="entry name" value="Bacterial exopeptidase dimerisation domain"/>
    <property type="match status" value="1"/>
</dbReference>
<keyword evidence="7" id="KW-0479">Metal-binding</keyword>
<accession>A0A147K8F3</accession>
<keyword evidence="8 13" id="KW-0378">Hydrolase</keyword>
<protein>
    <recommendedName>
        <fullName evidence="6">Probable succinyl-diaminopimelate desuccinylase</fullName>
        <ecNumber evidence="5">3.5.1.18</ecNumber>
    </recommendedName>
</protein>
<evidence type="ECO:0000256" key="4">
    <source>
        <dbReference type="ARBA" id="ARBA00006247"/>
    </source>
</evidence>
<dbReference type="Proteomes" id="UP000074108">
    <property type="component" value="Unassembled WGS sequence"/>
</dbReference>
<dbReference type="InterPro" id="IPR010182">
    <property type="entry name" value="ArgE/DapE"/>
</dbReference>
<reference evidence="13 14" key="1">
    <citation type="journal article" date="2016" name="Front. Microbiol.">
        <title>Microevolution Analysis of Bacillus coahuilensis Unveils Differences in Phosphorus Acquisition Strategies and Their Regulation.</title>
        <authorList>
            <person name="Gomez-Lunar Z."/>
            <person name="Hernandez-Gonzalez I."/>
            <person name="Rodriguez-Torres M.D."/>
            <person name="Souza V."/>
            <person name="Olmedo-Alvarez G."/>
        </authorList>
    </citation>
    <scope>NUCLEOTIDE SEQUENCE [LARGE SCALE GENOMIC DNA]</scope>
    <source>
        <strain evidence="14">p1.1.43</strain>
    </source>
</reference>
<keyword evidence="10" id="KW-0170">Cobalt</keyword>
<dbReference type="Pfam" id="PF01546">
    <property type="entry name" value="Peptidase_M20"/>
    <property type="match status" value="1"/>
</dbReference>
<dbReference type="InterPro" id="IPR036264">
    <property type="entry name" value="Bact_exopeptidase_dim_dom"/>
</dbReference>
<keyword evidence="14" id="KW-1185">Reference proteome</keyword>
<evidence type="ECO:0000313" key="14">
    <source>
        <dbReference type="Proteomes" id="UP000074108"/>
    </source>
</evidence>
<evidence type="ECO:0000256" key="3">
    <source>
        <dbReference type="ARBA" id="ARBA00005130"/>
    </source>
</evidence>
<comment type="similarity">
    <text evidence="4">Belongs to the peptidase M20A family.</text>
</comment>
<evidence type="ECO:0000256" key="9">
    <source>
        <dbReference type="ARBA" id="ARBA00022833"/>
    </source>
</evidence>
<dbReference type="GO" id="GO:0009014">
    <property type="term" value="F:succinyl-diaminopimelate desuccinylase activity"/>
    <property type="evidence" value="ECO:0007669"/>
    <property type="project" value="UniProtKB-EC"/>
</dbReference>
<dbReference type="EMBL" id="LDYG01000028">
    <property type="protein sequence ID" value="KUP06480.1"/>
    <property type="molecule type" value="Genomic_DNA"/>
</dbReference>
<evidence type="ECO:0000256" key="7">
    <source>
        <dbReference type="ARBA" id="ARBA00022723"/>
    </source>
</evidence>
<dbReference type="STRING" id="1150625.Q75_08095"/>
<dbReference type="SUPFAM" id="SSF53187">
    <property type="entry name" value="Zn-dependent exopeptidases"/>
    <property type="match status" value="1"/>
</dbReference>
<evidence type="ECO:0000256" key="6">
    <source>
        <dbReference type="ARBA" id="ARBA00016853"/>
    </source>
</evidence>
<evidence type="ECO:0000256" key="10">
    <source>
        <dbReference type="ARBA" id="ARBA00023285"/>
    </source>
</evidence>
<comment type="cofactor">
    <cofactor evidence="1">
        <name>Co(2+)</name>
        <dbReference type="ChEBI" id="CHEBI:48828"/>
    </cofactor>
</comment>
<dbReference type="PANTHER" id="PTHR43808:SF25">
    <property type="entry name" value="PEPTIDASE M20 DIMERISATION DOMAIN-CONTAINING PROTEIN"/>
    <property type="match status" value="1"/>
</dbReference>
<dbReference type="RefSeq" id="WP_059351031.1">
    <property type="nucleotide sequence ID" value="NZ_LDYG01000028.1"/>
</dbReference>
<comment type="caution">
    <text evidence="13">The sequence shown here is derived from an EMBL/GenBank/DDBJ whole genome shotgun (WGS) entry which is preliminary data.</text>
</comment>
<dbReference type="InterPro" id="IPR002933">
    <property type="entry name" value="Peptidase_M20"/>
</dbReference>
<evidence type="ECO:0000313" key="13">
    <source>
        <dbReference type="EMBL" id="KUP06480.1"/>
    </source>
</evidence>
<sequence>MEFLINELIQKKREKTIAFLQRLIREDSTRGNESNAQAIIIEKCRKLGLQLDIFDIDHDCVKHHPFYSCDRENFSGNPNVVATLKGYGQNGRSILLNSHIDVVPTGNEKEWTMASPFSGERKNGKVYGRGTSDMKGGTVSLLLALEVIKELPVTLLGDCVFQSVIEEESGGTGTLSCLLNGYTADAAIIPEPTNMKIFPKQQGSMWFRLTVNGKGAHGGTRYNGKNAILLSRKVIDSLLLLEQIRNNRIVDPLYESVNIPIPINIGRIIGGDWPSSVPDKVIIEGRYGVAPEESMEDAQRELQQLISRLNDAEDWFNQHPIELEWFGGKWQSSTLSLDHPILSVLKQQVKEVSGKEAILEASPWGTDGGILSKGGDIPVVIFGPGETSLAHQANEWILEESIFSHCEIIVRTILEWCGYVKKE</sequence>
<comment type="pathway">
    <text evidence="3">Amino-acid biosynthesis; L-lysine biosynthesis via DAP pathway; LL-2,6-diaminopimelate from (S)-tetrahydrodipicolinate (succinylase route): step 3/3.</text>
</comment>
<evidence type="ECO:0000256" key="2">
    <source>
        <dbReference type="ARBA" id="ARBA00001947"/>
    </source>
</evidence>
<dbReference type="PANTHER" id="PTHR43808">
    <property type="entry name" value="ACETYLORNITHINE DEACETYLASE"/>
    <property type="match status" value="1"/>
</dbReference>
<dbReference type="Gene3D" id="3.40.630.10">
    <property type="entry name" value="Zn peptidases"/>
    <property type="match status" value="1"/>
</dbReference>
<comment type="cofactor">
    <cofactor evidence="2">
        <name>Zn(2+)</name>
        <dbReference type="ChEBI" id="CHEBI:29105"/>
    </cofactor>
</comment>
<dbReference type="GO" id="GO:0046872">
    <property type="term" value="F:metal ion binding"/>
    <property type="evidence" value="ECO:0007669"/>
    <property type="project" value="UniProtKB-KW"/>
</dbReference>
<dbReference type="PROSITE" id="PS00758">
    <property type="entry name" value="ARGE_DAPE_CPG2_1"/>
    <property type="match status" value="1"/>
</dbReference>
<dbReference type="NCBIfam" id="TIGR01910">
    <property type="entry name" value="DapE-ArgE"/>
    <property type="match status" value="1"/>
</dbReference>